<dbReference type="RefSeq" id="XP_050945544.1">
    <property type="nucleotide sequence ID" value="XM_051089587.1"/>
</dbReference>
<keyword evidence="2 5" id="KW-0812">Transmembrane</keyword>
<evidence type="ECO:0000256" key="3">
    <source>
        <dbReference type="ARBA" id="ARBA00022989"/>
    </source>
</evidence>
<keyword evidence="7" id="KW-1185">Reference proteome</keyword>
<name>A0ABM3L690_CUCME</name>
<dbReference type="InterPro" id="IPR004864">
    <property type="entry name" value="LEA_2"/>
</dbReference>
<evidence type="ECO:0000313" key="7">
    <source>
        <dbReference type="Proteomes" id="UP001652600"/>
    </source>
</evidence>
<dbReference type="PANTHER" id="PTHR31234:SF65">
    <property type="entry name" value="LATE EMBRYOGENESIS ABUNDANT PROTEIN, LEA_2 SUBGROUP"/>
    <property type="match status" value="1"/>
</dbReference>
<dbReference type="GeneID" id="103482794"/>
<evidence type="ECO:0000259" key="6">
    <source>
        <dbReference type="Pfam" id="PF03168"/>
    </source>
</evidence>
<feature type="domain" description="Late embryogenesis abundant protein LEA-2 subgroup" evidence="6">
    <location>
        <begin position="303"/>
        <end position="402"/>
    </location>
</feature>
<evidence type="ECO:0000256" key="2">
    <source>
        <dbReference type="ARBA" id="ARBA00022692"/>
    </source>
</evidence>
<dbReference type="PANTHER" id="PTHR31234">
    <property type="entry name" value="LATE EMBRYOGENESIS ABUNDANT (LEA) HYDROXYPROLINE-RICH GLYCOPROTEIN FAMILY"/>
    <property type="match status" value="1"/>
</dbReference>
<evidence type="ECO:0000256" key="1">
    <source>
        <dbReference type="ARBA" id="ARBA00004167"/>
    </source>
</evidence>
<reference evidence="8" key="1">
    <citation type="submission" date="2025-08" db="UniProtKB">
        <authorList>
            <consortium name="RefSeq"/>
        </authorList>
    </citation>
    <scope>IDENTIFICATION</scope>
    <source>
        <tissue evidence="8">Stem</tissue>
    </source>
</reference>
<feature type="transmembrane region" description="Helical" evidence="5">
    <location>
        <begin position="25"/>
        <end position="51"/>
    </location>
</feature>
<sequence length="425" mass="47098">MAADKIPGDRPAAHRSRRKSSKKCLNAFCICLFAAAATACIAALTFGLVVLRVKTPTVKLTSVAVKNLHYGFSPTPFMEATLTGEITMENPNYGAFEYEGVRNVTLIYYGVVVGIGEVKRLSVNAKSIEKRKFIVKVKPNWRFVNVDYFSDDLARLKTMNMSWNAEFEGKIYLLKLFKEKKISVMKCSTSLNLTSHGVQNLCHLITTAMADKEQVKPLASATAELRSDDHIFLPPPPKLNLYRNKYIKCCGCFSALLLILAVIGIVLGFTVFHIKTPDIKIDSLSFPNDTLSSNSGIIVVASVSVRNPNVASFKYSKASTKIYYHNKVIGEGETPPGEVKAKDTLKMNVTVKIEPWKIDDASSLIKDWNSGALSISSYTEIPGRVKLLGAIKKNYLVKISCSLTYNSKSKTIQRQDCDQRVRISV</sequence>
<evidence type="ECO:0000256" key="5">
    <source>
        <dbReference type="SAM" id="Phobius"/>
    </source>
</evidence>
<dbReference type="Proteomes" id="UP001652600">
    <property type="component" value="Chromosome 9"/>
</dbReference>
<dbReference type="Pfam" id="PF03168">
    <property type="entry name" value="LEA_2"/>
    <property type="match status" value="1"/>
</dbReference>
<proteinExistence type="predicted"/>
<keyword evidence="3 5" id="KW-1133">Transmembrane helix</keyword>
<organism evidence="7 8">
    <name type="scientific">Cucumis melo</name>
    <name type="common">Muskmelon</name>
    <dbReference type="NCBI Taxonomy" id="3656"/>
    <lineage>
        <taxon>Eukaryota</taxon>
        <taxon>Viridiplantae</taxon>
        <taxon>Streptophyta</taxon>
        <taxon>Embryophyta</taxon>
        <taxon>Tracheophyta</taxon>
        <taxon>Spermatophyta</taxon>
        <taxon>Magnoliopsida</taxon>
        <taxon>eudicotyledons</taxon>
        <taxon>Gunneridae</taxon>
        <taxon>Pentapetalae</taxon>
        <taxon>rosids</taxon>
        <taxon>fabids</taxon>
        <taxon>Cucurbitales</taxon>
        <taxon>Cucurbitaceae</taxon>
        <taxon>Benincaseae</taxon>
        <taxon>Cucumis</taxon>
    </lineage>
</organism>
<gene>
    <name evidence="8" type="primary">LOC103482794</name>
</gene>
<keyword evidence="4 5" id="KW-0472">Membrane</keyword>
<feature type="transmembrane region" description="Helical" evidence="5">
    <location>
        <begin position="253"/>
        <end position="274"/>
    </location>
</feature>
<evidence type="ECO:0000256" key="4">
    <source>
        <dbReference type="ARBA" id="ARBA00023136"/>
    </source>
</evidence>
<dbReference type="Gene3D" id="2.60.40.1820">
    <property type="match status" value="1"/>
</dbReference>
<evidence type="ECO:0000313" key="8">
    <source>
        <dbReference type="RefSeq" id="XP_050945544.1"/>
    </source>
</evidence>
<accession>A0ABM3L690</accession>
<protein>
    <submittedName>
        <fullName evidence="8">Uncharacterized protein LOC103482794</fullName>
    </submittedName>
</protein>
<comment type="subcellular location">
    <subcellularLocation>
        <location evidence="1">Membrane</location>
        <topology evidence="1">Single-pass membrane protein</topology>
    </subcellularLocation>
</comment>
<dbReference type="InterPro" id="IPR044839">
    <property type="entry name" value="NDR1-like"/>
</dbReference>
<dbReference type="SUPFAM" id="SSF117070">
    <property type="entry name" value="LEA14-like"/>
    <property type="match status" value="1"/>
</dbReference>